<gene>
    <name evidence="2" type="ORF">NECAME_07781</name>
</gene>
<sequence length="105" mass="11481">MLQDDKPYPPCTGHYNAAFDLSQDSTSSEKMESEKGIPNQAFYDGEKILEQNRFDKSNSGSISARKGGPSLIRSLRKESKAKPVPPITNGFCKNIGTLDAKSAEL</sequence>
<accession>W2TNT9</accession>
<protein>
    <submittedName>
        <fullName evidence="2">Uncharacterized protein</fullName>
    </submittedName>
</protein>
<evidence type="ECO:0000256" key="1">
    <source>
        <dbReference type="SAM" id="MobiDB-lite"/>
    </source>
</evidence>
<feature type="region of interest" description="Disordered" evidence="1">
    <location>
        <begin position="1"/>
        <end position="38"/>
    </location>
</feature>
<dbReference type="AlphaFoldDB" id="W2TNT9"/>
<feature type="region of interest" description="Disordered" evidence="1">
    <location>
        <begin position="55"/>
        <end position="105"/>
    </location>
</feature>
<dbReference type="Proteomes" id="UP000053676">
    <property type="component" value="Unassembled WGS sequence"/>
</dbReference>
<proteinExistence type="predicted"/>
<evidence type="ECO:0000313" key="2">
    <source>
        <dbReference type="EMBL" id="ETN82776.1"/>
    </source>
</evidence>
<organism evidence="2 3">
    <name type="scientific">Necator americanus</name>
    <name type="common">Human hookworm</name>
    <dbReference type="NCBI Taxonomy" id="51031"/>
    <lineage>
        <taxon>Eukaryota</taxon>
        <taxon>Metazoa</taxon>
        <taxon>Ecdysozoa</taxon>
        <taxon>Nematoda</taxon>
        <taxon>Chromadorea</taxon>
        <taxon>Rhabditida</taxon>
        <taxon>Rhabditina</taxon>
        <taxon>Rhabditomorpha</taxon>
        <taxon>Strongyloidea</taxon>
        <taxon>Ancylostomatidae</taxon>
        <taxon>Bunostominae</taxon>
        <taxon>Necator</taxon>
    </lineage>
</organism>
<name>W2TNT9_NECAM</name>
<dbReference type="EMBL" id="KI658383">
    <property type="protein sequence ID" value="ETN82776.1"/>
    <property type="molecule type" value="Genomic_DNA"/>
</dbReference>
<dbReference type="STRING" id="51031.W2TNT9"/>
<evidence type="ECO:0000313" key="3">
    <source>
        <dbReference type="Proteomes" id="UP000053676"/>
    </source>
</evidence>
<dbReference type="KEGG" id="nai:NECAME_07781"/>
<dbReference type="OrthoDB" id="5875464at2759"/>
<reference evidence="3" key="1">
    <citation type="journal article" date="2014" name="Nat. Genet.">
        <title>Genome of the human hookworm Necator americanus.</title>
        <authorList>
            <person name="Tang Y.T."/>
            <person name="Gao X."/>
            <person name="Rosa B.A."/>
            <person name="Abubucker S."/>
            <person name="Hallsworth-Pepin K."/>
            <person name="Martin J."/>
            <person name="Tyagi R."/>
            <person name="Heizer E."/>
            <person name="Zhang X."/>
            <person name="Bhonagiri-Palsikar V."/>
            <person name="Minx P."/>
            <person name="Warren W.C."/>
            <person name="Wang Q."/>
            <person name="Zhan B."/>
            <person name="Hotez P.J."/>
            <person name="Sternberg P.W."/>
            <person name="Dougall A."/>
            <person name="Gaze S.T."/>
            <person name="Mulvenna J."/>
            <person name="Sotillo J."/>
            <person name="Ranganathan S."/>
            <person name="Rabelo E.M."/>
            <person name="Wilson R.K."/>
            <person name="Felgner P.L."/>
            <person name="Bethony J."/>
            <person name="Hawdon J.M."/>
            <person name="Gasser R.B."/>
            <person name="Loukas A."/>
            <person name="Mitreva M."/>
        </authorList>
    </citation>
    <scope>NUCLEOTIDE SEQUENCE [LARGE SCALE GENOMIC DNA]</scope>
</reference>
<keyword evidence="3" id="KW-1185">Reference proteome</keyword>